<dbReference type="Proteomes" id="UP000306918">
    <property type="component" value="Unassembled WGS sequence"/>
</dbReference>
<reference evidence="1 2" key="1">
    <citation type="submission" date="2019-04" db="EMBL/GenBank/DDBJ databases">
        <title>Niastella caeni sp. nov., isolated from activated sludge.</title>
        <authorList>
            <person name="Sheng M."/>
        </authorList>
    </citation>
    <scope>NUCLEOTIDE SEQUENCE [LARGE SCALE GENOMIC DNA]</scope>
    <source>
        <strain evidence="1 2">HX-2-15</strain>
    </source>
</reference>
<comment type="caution">
    <text evidence="1">The sequence shown here is derived from an EMBL/GenBank/DDBJ whole genome shotgun (WGS) entry which is preliminary data.</text>
</comment>
<protein>
    <submittedName>
        <fullName evidence="1">Uncharacterized protein</fullName>
    </submittedName>
</protein>
<dbReference type="EMBL" id="STFF01000008">
    <property type="protein sequence ID" value="THU34231.1"/>
    <property type="molecule type" value="Genomic_DNA"/>
</dbReference>
<proteinExistence type="predicted"/>
<dbReference type="AlphaFoldDB" id="A0A4S8HI75"/>
<dbReference type="RefSeq" id="WP_136579847.1">
    <property type="nucleotide sequence ID" value="NZ_STFF01000008.1"/>
</dbReference>
<organism evidence="1 2">
    <name type="scientific">Niastella caeni</name>
    <dbReference type="NCBI Taxonomy" id="2569763"/>
    <lineage>
        <taxon>Bacteria</taxon>
        <taxon>Pseudomonadati</taxon>
        <taxon>Bacteroidota</taxon>
        <taxon>Chitinophagia</taxon>
        <taxon>Chitinophagales</taxon>
        <taxon>Chitinophagaceae</taxon>
        <taxon>Niastella</taxon>
    </lineage>
</organism>
<sequence>MYYNNIYTPVQHLRRPTVRPGGLCWIVFALWQDVDLWPQVDPLTGLAKTPIALKAGKTWYECQVVDKGRIFNETEKKSSAGHYWEMQVVGYLGGNNSSNTINADVMTFNDYVVMFKDRDGQIRFLGNADTGAEVEFTYTSADNSTSRKRTINFTWQHILQAPIYVGNLDDILDDIITPPFAGVGDFNDDFSNDFNI</sequence>
<keyword evidence="2" id="KW-1185">Reference proteome</keyword>
<gene>
    <name evidence="1" type="ORF">FAM09_24750</name>
</gene>
<evidence type="ECO:0000313" key="1">
    <source>
        <dbReference type="EMBL" id="THU34231.1"/>
    </source>
</evidence>
<dbReference type="OrthoDB" id="893722at2"/>
<evidence type="ECO:0000313" key="2">
    <source>
        <dbReference type="Proteomes" id="UP000306918"/>
    </source>
</evidence>
<accession>A0A4S8HI75</accession>
<name>A0A4S8HI75_9BACT</name>